<proteinExistence type="predicted"/>
<dbReference type="SUPFAM" id="SSF57667">
    <property type="entry name" value="beta-beta-alpha zinc fingers"/>
    <property type="match status" value="1"/>
</dbReference>
<protein>
    <submittedName>
        <fullName evidence="10">AGAP009889-PA</fullName>
    </submittedName>
</protein>
<dbReference type="AlphaFoldDB" id="Q7Q1A1"/>
<dbReference type="GO" id="GO:0005634">
    <property type="term" value="C:nucleus"/>
    <property type="evidence" value="ECO:0007669"/>
    <property type="project" value="UniProtKB-SubCell"/>
</dbReference>
<evidence type="ECO:0000259" key="9">
    <source>
        <dbReference type="PROSITE" id="PS50157"/>
    </source>
</evidence>
<reference evidence="10" key="5">
    <citation type="submission" date="2011-05" db="EMBL/GenBank/DDBJ databases">
        <authorList>
            <consortium name="VectorBase"/>
        </authorList>
    </citation>
    <scope>NUCLEOTIDE SEQUENCE</scope>
    <source>
        <strain evidence="10">PEST</strain>
    </source>
</reference>
<dbReference type="PANTHER" id="PTHR23235">
    <property type="entry name" value="KRUEPPEL-LIKE TRANSCRIPTION FACTOR"/>
    <property type="match status" value="1"/>
</dbReference>
<dbReference type="VEuPathDB" id="VectorBase:AGAP009889"/>
<feature type="region of interest" description="Disordered" evidence="8">
    <location>
        <begin position="71"/>
        <end position="132"/>
    </location>
</feature>
<evidence type="ECO:0000256" key="3">
    <source>
        <dbReference type="ARBA" id="ARBA00022737"/>
    </source>
</evidence>
<dbReference type="OMA" id="FNCKWPD"/>
<evidence type="ECO:0000256" key="5">
    <source>
        <dbReference type="ARBA" id="ARBA00022833"/>
    </source>
</evidence>
<dbReference type="PROSITE" id="PS00028">
    <property type="entry name" value="ZINC_FINGER_C2H2_1"/>
    <property type="match status" value="3"/>
</dbReference>
<dbReference type="GO" id="GO:0008270">
    <property type="term" value="F:zinc ion binding"/>
    <property type="evidence" value="ECO:0007669"/>
    <property type="project" value="UniProtKB-KW"/>
</dbReference>
<reference evidence="10" key="1">
    <citation type="journal article" date="2002" name="Science">
        <title>The genome sequence of the malaria mosquito Anopheles gambiae.</title>
        <authorList>
            <person name="Holt R.A."/>
            <person name="Subramanian G.M."/>
            <person name="Halpern A."/>
            <person name="Sutton G.G."/>
            <person name="Charlab R."/>
            <person name="Nusskern D.R."/>
            <person name="Wincker P."/>
            <person name="Clark A.G."/>
            <person name="Ribeiro J.M."/>
            <person name="Wides R."/>
            <person name="Salzberg S.L."/>
            <person name="Loftus B."/>
            <person name="Yandell M."/>
            <person name="Majoros W.H."/>
            <person name="Rusch D.B."/>
            <person name="Lai Z."/>
            <person name="Kraft C.L."/>
            <person name="Abril J.F."/>
            <person name="Anthouard V."/>
            <person name="Arensburger P."/>
            <person name="Atkinson P.W."/>
            <person name="Baden H."/>
            <person name="de Berardinis V."/>
            <person name="Baldwin D."/>
            <person name="Benes V."/>
            <person name="Biedler J."/>
            <person name="Blass C."/>
            <person name="Bolanos R."/>
            <person name="Boscus D."/>
            <person name="Barnstead M."/>
            <person name="Cai S."/>
            <person name="Center A."/>
            <person name="Chaturverdi K."/>
            <person name="Christophides G.K."/>
            <person name="Chrystal M.A."/>
            <person name="Clamp M."/>
            <person name="Cravchik A."/>
            <person name="Curwen V."/>
            <person name="Dana A."/>
            <person name="Delcher A."/>
            <person name="Dew I."/>
            <person name="Evans C.A."/>
            <person name="Flanigan M."/>
            <person name="Grundschober-Freimoser A."/>
            <person name="Friedli L."/>
            <person name="Gu Z."/>
            <person name="Guan P."/>
            <person name="Guigo R."/>
            <person name="Hillenmeyer M.E."/>
            <person name="Hladun S.L."/>
            <person name="Hogan J.R."/>
            <person name="Hong Y.S."/>
            <person name="Hoover J."/>
            <person name="Jaillon O."/>
            <person name="Ke Z."/>
            <person name="Kodira C."/>
            <person name="Kokoza E."/>
            <person name="Koutsos A."/>
            <person name="Letunic I."/>
            <person name="Levitsky A."/>
            <person name="Liang Y."/>
            <person name="Lin J.J."/>
            <person name="Lobo N.F."/>
            <person name="Lopez J.R."/>
            <person name="Malek J.A."/>
            <person name="McIntosh T.C."/>
            <person name="Meister S."/>
            <person name="Miller J."/>
            <person name="Mobarry C."/>
            <person name="Mongin E."/>
            <person name="Murphy S.D."/>
            <person name="O'Brochta D.A."/>
            <person name="Pfannkoch C."/>
            <person name="Qi R."/>
            <person name="Regier M.A."/>
            <person name="Remington K."/>
            <person name="Shao H."/>
            <person name="Sharakhova M.V."/>
            <person name="Sitter C.D."/>
            <person name="Shetty J."/>
            <person name="Smith T.J."/>
            <person name="Strong R."/>
            <person name="Sun J."/>
            <person name="Thomasova D."/>
            <person name="Ton L.Q."/>
            <person name="Topalis P."/>
            <person name="Tu Z."/>
            <person name="Unger M.F."/>
            <person name="Walenz B."/>
            <person name="Wang A."/>
            <person name="Wang J."/>
            <person name="Wang M."/>
            <person name="Wang X."/>
            <person name="Woodford K.J."/>
            <person name="Wortman J.R."/>
            <person name="Wu M."/>
            <person name="Yao A."/>
            <person name="Zdobnov E.M."/>
            <person name="Zhang H."/>
            <person name="Zhao Q."/>
            <person name="Zhao S."/>
            <person name="Zhu S.C."/>
            <person name="Zhimulev I."/>
            <person name="Coluzzi M."/>
            <person name="della Torre A."/>
            <person name="Roth C.W."/>
            <person name="Louis C."/>
            <person name="Kalush F."/>
            <person name="Mural R.J."/>
            <person name="Myers E.W."/>
            <person name="Adams M.D."/>
            <person name="Smith H.O."/>
            <person name="Broder S."/>
            <person name="Gardner M.J."/>
            <person name="Fraser C.M."/>
            <person name="Birney E."/>
            <person name="Bork P."/>
            <person name="Brey P.T."/>
            <person name="Venter J.C."/>
            <person name="Weissenbach J."/>
            <person name="Kafatos F.C."/>
            <person name="Collins F.H."/>
            <person name="Hoffman S.L."/>
        </authorList>
    </citation>
    <scope>NUCLEOTIDE SEQUENCE [LARGE SCALE GENOMIC DNA]</scope>
    <source>
        <strain evidence="10">PEST</strain>
    </source>
</reference>
<dbReference type="FunFam" id="3.30.160.60:FF:001110">
    <property type="entry name" value="Krueppel factor 13"/>
    <property type="match status" value="1"/>
</dbReference>
<keyword evidence="3" id="KW-0677">Repeat</keyword>
<evidence type="ECO:0000313" key="10">
    <source>
        <dbReference type="EMBL" id="EAA14437.4"/>
    </source>
</evidence>
<dbReference type="FunFam" id="3.30.160.60:FF:000018">
    <property type="entry name" value="Krueppel-like factor 15"/>
    <property type="match status" value="1"/>
</dbReference>
<dbReference type="PROSITE" id="PS50157">
    <property type="entry name" value="ZINC_FINGER_C2H2_2"/>
    <property type="match status" value="3"/>
</dbReference>
<feature type="domain" description="C2H2-type" evidence="9">
    <location>
        <begin position="252"/>
        <end position="281"/>
    </location>
</feature>
<feature type="region of interest" description="Disordered" evidence="8">
    <location>
        <begin position="297"/>
        <end position="349"/>
    </location>
</feature>
<dbReference type="STRING" id="7165.Q7Q1A1"/>
<dbReference type="PhylomeDB" id="Q7Q1A1"/>
<organism evidence="10">
    <name type="scientific">Anopheles gambiae</name>
    <name type="common">African malaria mosquito</name>
    <dbReference type="NCBI Taxonomy" id="7165"/>
    <lineage>
        <taxon>Eukaryota</taxon>
        <taxon>Metazoa</taxon>
        <taxon>Ecdysozoa</taxon>
        <taxon>Arthropoda</taxon>
        <taxon>Hexapoda</taxon>
        <taxon>Insecta</taxon>
        <taxon>Pterygota</taxon>
        <taxon>Neoptera</taxon>
        <taxon>Endopterygota</taxon>
        <taxon>Diptera</taxon>
        <taxon>Nematocera</taxon>
        <taxon>Culicoidea</taxon>
        <taxon>Culicidae</taxon>
        <taxon>Anophelinae</taxon>
        <taxon>Anopheles</taxon>
    </lineage>
</organism>
<dbReference type="InterPro" id="IPR036236">
    <property type="entry name" value="Znf_C2H2_sf"/>
</dbReference>
<dbReference type="Gene3D" id="3.30.160.60">
    <property type="entry name" value="Classic Zinc Finger"/>
    <property type="match status" value="3"/>
</dbReference>
<feature type="domain" description="C2H2-type" evidence="9">
    <location>
        <begin position="222"/>
        <end position="251"/>
    </location>
</feature>
<comment type="subcellular location">
    <subcellularLocation>
        <location evidence="1">Nucleus</location>
    </subcellularLocation>
</comment>
<evidence type="ECO:0000256" key="7">
    <source>
        <dbReference type="PROSITE-ProRule" id="PRU00042"/>
    </source>
</evidence>
<feature type="compositionally biased region" description="Basic and acidic residues" evidence="8">
    <location>
        <begin position="13"/>
        <end position="24"/>
    </location>
</feature>
<dbReference type="eggNOG" id="KOG1721">
    <property type="taxonomic scope" value="Eukaryota"/>
</dbReference>
<reference evidence="10" key="3">
    <citation type="journal article" date="2004" name="Trends Parasitol.">
        <title>The Anopheles gambiae genome: an update.</title>
        <authorList>
            <person name="Mongin E."/>
            <person name="Louis C."/>
            <person name="Holt R.A."/>
            <person name="Birney E."/>
            <person name="Collins F.H."/>
        </authorList>
    </citation>
    <scope>NUCLEOTIDE SEQUENCE</scope>
    <source>
        <strain evidence="10">PEST</strain>
    </source>
</reference>
<sequence length="349" mass="37951">TPPPSEFSGSEDETTKSGSDEERCYFQGGAPPRESVIMRINKDGSCTKTPASGEESACAGALNIFRSYKFKMGPRMSPPPPTTQQQVAGSSIPAQQFQQRRQAQEEGTHQRRIQPTTHPAKAVLPSTPIHPTTTTLPVIAPKLTASPAPAPAQFILATQNGYIIVPQQMSHNLLAVSTATVPIPPKSTPAVGKEDGKAAEQQQQQQRAAGPIAAKPERRRIYECDHPNCGKNYFKSSHLKAHQRIHTGERPFNCKWPDCGRRFSRSDELSRHKRTHTGEKKFVCHVCERRFMRSDHLSKHVKRHNKDTSGKVTSSAGQSGGRRAAANAPTTTTTTAILPAEGAAARTGG</sequence>
<dbReference type="PANTHER" id="PTHR23235:SF174">
    <property type="entry name" value="CABUT, ISOFORM A"/>
    <property type="match status" value="1"/>
</dbReference>
<reference evidence="10" key="4">
    <citation type="journal article" date="2007" name="Genome Biol.">
        <title>Update of the Anopheles gambiae PEST genome assembly.</title>
        <authorList>
            <person name="Sharakhova M.V."/>
            <person name="Hammond M.P."/>
            <person name="Lobo N.F."/>
            <person name="Krzywinski J."/>
            <person name="Unger M.F."/>
            <person name="Hillenmeyer M.E."/>
            <person name="Bruggner R.V."/>
            <person name="Birney E."/>
            <person name="Collins F.H."/>
        </authorList>
    </citation>
    <scope>NUCLEOTIDE SEQUENCE</scope>
    <source>
        <strain evidence="10">PEST</strain>
    </source>
</reference>
<evidence type="ECO:0000256" key="8">
    <source>
        <dbReference type="SAM" id="MobiDB-lite"/>
    </source>
</evidence>
<feature type="domain" description="C2H2-type" evidence="9">
    <location>
        <begin position="282"/>
        <end position="309"/>
    </location>
</feature>
<name>Q7Q1A1_ANOGA</name>
<feature type="non-terminal residue" evidence="10">
    <location>
        <position position="1"/>
    </location>
</feature>
<accession>Q7Q1A1</accession>
<keyword evidence="2" id="KW-0479">Metal-binding</keyword>
<dbReference type="PaxDb" id="7165-AGAP009889-PA"/>
<dbReference type="SMART" id="SM00355">
    <property type="entry name" value="ZnF_C2H2"/>
    <property type="match status" value="3"/>
</dbReference>
<dbReference type="InterPro" id="IPR013087">
    <property type="entry name" value="Znf_C2H2_type"/>
</dbReference>
<keyword evidence="6" id="KW-0539">Nucleus</keyword>
<feature type="compositionally biased region" description="Polar residues" evidence="8">
    <location>
        <begin position="83"/>
        <end position="93"/>
    </location>
</feature>
<dbReference type="EMBL" id="AAAB01008980">
    <property type="protein sequence ID" value="EAA14437.4"/>
    <property type="molecule type" value="Genomic_DNA"/>
</dbReference>
<keyword evidence="5" id="KW-0862">Zinc</keyword>
<reference evidence="10" key="2">
    <citation type="submission" date="2002-03" db="EMBL/GenBank/DDBJ databases">
        <authorList>
            <consortium name="The Anopheles Genome Sequencing Consortium"/>
        </authorList>
    </citation>
    <scope>NUCLEOTIDE SEQUENCE</scope>
    <source>
        <strain evidence="10">PEST</strain>
    </source>
</reference>
<dbReference type="HOGENOM" id="CLU_041729_1_0_1"/>
<feature type="non-terminal residue" evidence="10">
    <location>
        <position position="349"/>
    </location>
</feature>
<feature type="compositionally biased region" description="Low complexity" evidence="8">
    <location>
        <begin position="199"/>
        <end position="213"/>
    </location>
</feature>
<feature type="compositionally biased region" description="Low complexity" evidence="8">
    <location>
        <begin position="314"/>
        <end position="336"/>
    </location>
</feature>
<evidence type="ECO:0000256" key="1">
    <source>
        <dbReference type="ARBA" id="ARBA00004123"/>
    </source>
</evidence>
<keyword evidence="4 7" id="KW-0863">Zinc-finger</keyword>
<comment type="caution">
    <text evidence="10">The sequence shown here is derived from an EMBL/GenBank/DDBJ whole genome shotgun (WGS) entry which is preliminary data.</text>
</comment>
<dbReference type="FunFam" id="3.30.160.60:FF:000125">
    <property type="entry name" value="Putative zinc finger protein 143"/>
    <property type="match status" value="1"/>
</dbReference>
<dbReference type="VEuPathDB" id="VectorBase:AGAMI1_001354"/>
<evidence type="ECO:0000256" key="4">
    <source>
        <dbReference type="ARBA" id="ARBA00022771"/>
    </source>
</evidence>
<feature type="region of interest" description="Disordered" evidence="8">
    <location>
        <begin position="1"/>
        <end position="35"/>
    </location>
</feature>
<evidence type="ECO:0000256" key="2">
    <source>
        <dbReference type="ARBA" id="ARBA00022723"/>
    </source>
</evidence>
<evidence type="ECO:0000256" key="6">
    <source>
        <dbReference type="ARBA" id="ARBA00023242"/>
    </source>
</evidence>
<gene>
    <name evidence="10" type="ORF">AgaP_AGAP009889</name>
</gene>
<dbReference type="Pfam" id="PF00096">
    <property type="entry name" value="zf-C2H2"/>
    <property type="match status" value="3"/>
</dbReference>
<feature type="region of interest" description="Disordered" evidence="8">
    <location>
        <begin position="185"/>
        <end position="213"/>
    </location>
</feature>